<evidence type="ECO:0000256" key="4">
    <source>
        <dbReference type="PROSITE-ProRule" id="PRU00335"/>
    </source>
</evidence>
<dbReference type="InterPro" id="IPR036271">
    <property type="entry name" value="Tet_transcr_reg_TetR-rel_C_sf"/>
</dbReference>
<gene>
    <name evidence="6" type="ORF">GO606_09605</name>
</gene>
<accession>A0ABX1PNB7</accession>
<dbReference type="PANTHER" id="PTHR30055:SF234">
    <property type="entry name" value="HTH-TYPE TRANSCRIPTIONAL REGULATOR BETI"/>
    <property type="match status" value="1"/>
</dbReference>
<dbReference type="SUPFAM" id="SSF46689">
    <property type="entry name" value="Homeodomain-like"/>
    <property type="match status" value="1"/>
</dbReference>
<keyword evidence="2 4" id="KW-0238">DNA-binding</keyword>
<dbReference type="PROSITE" id="PS50977">
    <property type="entry name" value="HTH_TETR_2"/>
    <property type="match status" value="1"/>
</dbReference>
<proteinExistence type="predicted"/>
<dbReference type="Pfam" id="PF16925">
    <property type="entry name" value="TetR_C_13"/>
    <property type="match status" value="1"/>
</dbReference>
<keyword evidence="1" id="KW-0805">Transcription regulation</keyword>
<keyword evidence="3" id="KW-0804">Transcription</keyword>
<dbReference type="SUPFAM" id="SSF48498">
    <property type="entry name" value="Tetracyclin repressor-like, C-terminal domain"/>
    <property type="match status" value="1"/>
</dbReference>
<reference evidence="6" key="1">
    <citation type="submission" date="2019-12" db="EMBL/GenBank/DDBJ databases">
        <title>Comparative genomics gives insights into the taxonomy of the Azoarcus-Aromatoleum group and reveals separate origins of nif in the plant-associated Azoarcus and non-plant-associated Aromatoleum sub-groups.</title>
        <authorList>
            <person name="Lafos M."/>
            <person name="Maluk M."/>
            <person name="Batista M."/>
            <person name="Junghare M."/>
            <person name="Carmona M."/>
            <person name="Faoro H."/>
            <person name="Cruz L.M."/>
            <person name="Battistoni F."/>
            <person name="De Souza E."/>
            <person name="Pedrosa F."/>
            <person name="Chen W.-M."/>
            <person name="Poole P.S."/>
            <person name="Dixon R.A."/>
            <person name="James E.K."/>
        </authorList>
    </citation>
    <scope>NUCLEOTIDE SEQUENCE</scope>
    <source>
        <strain evidence="6">LuFRes1</strain>
    </source>
</reference>
<dbReference type="Proteomes" id="UP000615989">
    <property type="component" value="Unassembled WGS sequence"/>
</dbReference>
<evidence type="ECO:0000313" key="6">
    <source>
        <dbReference type="EMBL" id="NMG24976.1"/>
    </source>
</evidence>
<evidence type="ECO:0000256" key="2">
    <source>
        <dbReference type="ARBA" id="ARBA00023125"/>
    </source>
</evidence>
<evidence type="ECO:0000259" key="5">
    <source>
        <dbReference type="PROSITE" id="PS50977"/>
    </source>
</evidence>
<dbReference type="EMBL" id="WTVG01000022">
    <property type="protein sequence ID" value="NMG24976.1"/>
    <property type="molecule type" value="Genomic_DNA"/>
</dbReference>
<feature type="DNA-binding region" description="H-T-H motif" evidence="4">
    <location>
        <begin position="34"/>
        <end position="53"/>
    </location>
</feature>
<dbReference type="RefSeq" id="WP_169118349.1">
    <property type="nucleotide sequence ID" value="NZ_WTVG02000039.1"/>
</dbReference>
<dbReference type="Gene3D" id="1.10.357.10">
    <property type="entry name" value="Tetracycline Repressor, domain 2"/>
    <property type="match status" value="1"/>
</dbReference>
<dbReference type="InterPro" id="IPR001647">
    <property type="entry name" value="HTH_TetR"/>
</dbReference>
<feature type="domain" description="HTH tetR-type" evidence="5">
    <location>
        <begin position="11"/>
        <end position="71"/>
    </location>
</feature>
<dbReference type="InterPro" id="IPR009057">
    <property type="entry name" value="Homeodomain-like_sf"/>
</dbReference>
<dbReference type="InterPro" id="IPR011075">
    <property type="entry name" value="TetR_C"/>
</dbReference>
<evidence type="ECO:0000256" key="3">
    <source>
        <dbReference type="ARBA" id="ARBA00023163"/>
    </source>
</evidence>
<dbReference type="PANTHER" id="PTHR30055">
    <property type="entry name" value="HTH-TYPE TRANSCRIPTIONAL REGULATOR RUTR"/>
    <property type="match status" value="1"/>
</dbReference>
<dbReference type="InterPro" id="IPR050109">
    <property type="entry name" value="HTH-type_TetR-like_transc_reg"/>
</dbReference>
<evidence type="ECO:0000256" key="1">
    <source>
        <dbReference type="ARBA" id="ARBA00023015"/>
    </source>
</evidence>
<sequence length="202" mass="22215">MSTHVKHLPADERRAGTVEAVVELAGSQNPSDITTSAIAKHMNLTQGALFRHFPTKDAIWQAVMEWVAERLLARIDRAAQGTESPLAAMQAMFMAHVEFVAEHPGVPRMMFGELQRAESTPAKRMVQTLIQRYGERLHRLIENGKACGELSATLDSEAAVTLFIGTIQGLVMQSLLAGDVARIRREAPRVFAIYRRGIGAAQ</sequence>
<comment type="caution">
    <text evidence="6">The sequence shown here is derived from an EMBL/GenBank/DDBJ whole genome shotgun (WGS) entry which is preliminary data.</text>
</comment>
<protein>
    <submittedName>
        <fullName evidence="6">TetR family transcriptional regulator</fullName>
    </submittedName>
</protein>
<evidence type="ECO:0000313" key="7">
    <source>
        <dbReference type="Proteomes" id="UP000615989"/>
    </source>
</evidence>
<dbReference type="Pfam" id="PF00440">
    <property type="entry name" value="TetR_N"/>
    <property type="match status" value="1"/>
</dbReference>
<organism evidence="6 7">
    <name type="scientific">Aromatoleum anaerobium</name>
    <dbReference type="NCBI Taxonomy" id="182180"/>
    <lineage>
        <taxon>Bacteria</taxon>
        <taxon>Pseudomonadati</taxon>
        <taxon>Pseudomonadota</taxon>
        <taxon>Betaproteobacteria</taxon>
        <taxon>Rhodocyclales</taxon>
        <taxon>Rhodocyclaceae</taxon>
        <taxon>Aromatoleum</taxon>
    </lineage>
</organism>
<name>A0ABX1PNB7_9RHOO</name>
<keyword evidence="7" id="KW-1185">Reference proteome</keyword>